<comment type="similarity">
    <text evidence="2 8">Belongs to the GTR/RAG GTP-binding protein family.</text>
</comment>
<keyword evidence="4" id="KW-0378">Hydrolase</keyword>
<dbReference type="GO" id="GO:0010507">
    <property type="term" value="P:negative regulation of autophagy"/>
    <property type="evidence" value="ECO:0007669"/>
    <property type="project" value="TreeGrafter"/>
</dbReference>
<dbReference type="Proteomes" id="UP000215902">
    <property type="component" value="Unassembled WGS sequence"/>
</dbReference>
<dbReference type="GO" id="GO:0005525">
    <property type="term" value="F:GTP binding"/>
    <property type="evidence" value="ECO:0007669"/>
    <property type="project" value="UniProtKB-UniRule"/>
</dbReference>
<evidence type="ECO:0000256" key="6">
    <source>
        <dbReference type="ARBA" id="ARBA00023136"/>
    </source>
</evidence>
<dbReference type="SUPFAM" id="SSF52540">
    <property type="entry name" value="P-loop containing nucleoside triphosphate hydrolases"/>
    <property type="match status" value="1"/>
</dbReference>
<evidence type="ECO:0000256" key="2">
    <source>
        <dbReference type="ARBA" id="ARBA00007756"/>
    </source>
</evidence>
<evidence type="ECO:0000313" key="9">
    <source>
        <dbReference type="EMBL" id="PAA63653.1"/>
    </source>
</evidence>
<dbReference type="Pfam" id="PF04670">
    <property type="entry name" value="Gtr1_RagA"/>
    <property type="match status" value="1"/>
</dbReference>
<evidence type="ECO:0008006" key="11">
    <source>
        <dbReference type="Google" id="ProtNLM"/>
    </source>
</evidence>
<evidence type="ECO:0000256" key="4">
    <source>
        <dbReference type="ARBA" id="ARBA00022801"/>
    </source>
</evidence>
<gene>
    <name evidence="9" type="ORF">BOX15_Mlig000401g1</name>
</gene>
<name>A0A267EQ33_9PLAT</name>
<dbReference type="InterPro" id="IPR039400">
    <property type="entry name" value="RagC/D"/>
</dbReference>
<dbReference type="GO" id="GO:0012505">
    <property type="term" value="C:endomembrane system"/>
    <property type="evidence" value="ECO:0007669"/>
    <property type="project" value="UniProtKB-SubCell"/>
</dbReference>
<evidence type="ECO:0000256" key="7">
    <source>
        <dbReference type="ARBA" id="ARBA00049117"/>
    </source>
</evidence>
<proteinExistence type="inferred from homology"/>
<dbReference type="EMBL" id="NIVC01001826">
    <property type="protein sequence ID" value="PAA63653.1"/>
    <property type="molecule type" value="Genomic_DNA"/>
</dbReference>
<dbReference type="GO" id="GO:0003924">
    <property type="term" value="F:GTPase activity"/>
    <property type="evidence" value="ECO:0007669"/>
    <property type="project" value="TreeGrafter"/>
</dbReference>
<evidence type="ECO:0000256" key="5">
    <source>
        <dbReference type="ARBA" id="ARBA00023134"/>
    </source>
</evidence>
<dbReference type="FunFam" id="3.40.50.300:FF:001086">
    <property type="entry name" value="GTP-binding protein GTR2"/>
    <property type="match status" value="1"/>
</dbReference>
<keyword evidence="3 8" id="KW-0547">Nucleotide-binding</keyword>
<protein>
    <recommendedName>
        <fullName evidence="11">Ras-related GTP-binding protein C</fullName>
    </recommendedName>
</protein>
<comment type="subcellular location">
    <subcellularLocation>
        <location evidence="1">Endomembrane system</location>
    </subcellularLocation>
</comment>
<dbReference type="Gene3D" id="3.40.50.300">
    <property type="entry name" value="P-loop containing nucleotide triphosphate hydrolases"/>
    <property type="match status" value="1"/>
</dbReference>
<dbReference type="GO" id="GO:0005764">
    <property type="term" value="C:lysosome"/>
    <property type="evidence" value="ECO:0007669"/>
    <property type="project" value="TreeGrafter"/>
</dbReference>
<organism evidence="9 10">
    <name type="scientific">Macrostomum lignano</name>
    <dbReference type="NCBI Taxonomy" id="282301"/>
    <lineage>
        <taxon>Eukaryota</taxon>
        <taxon>Metazoa</taxon>
        <taxon>Spiralia</taxon>
        <taxon>Lophotrochozoa</taxon>
        <taxon>Platyhelminthes</taxon>
        <taxon>Rhabditophora</taxon>
        <taxon>Macrostomorpha</taxon>
        <taxon>Macrostomida</taxon>
        <taxon>Macrostomidae</taxon>
        <taxon>Macrostomum</taxon>
    </lineage>
</organism>
<evidence type="ECO:0000256" key="3">
    <source>
        <dbReference type="ARBA" id="ARBA00022741"/>
    </source>
</evidence>
<dbReference type="InterPro" id="IPR006762">
    <property type="entry name" value="Gtr1_RagA"/>
</dbReference>
<dbReference type="STRING" id="282301.A0A267EQ33"/>
<dbReference type="GO" id="GO:0005634">
    <property type="term" value="C:nucleus"/>
    <property type="evidence" value="ECO:0007669"/>
    <property type="project" value="TreeGrafter"/>
</dbReference>
<dbReference type="AlphaFoldDB" id="A0A267EQ33"/>
<dbReference type="Gene3D" id="3.30.450.190">
    <property type="match status" value="1"/>
</dbReference>
<evidence type="ECO:0000256" key="1">
    <source>
        <dbReference type="ARBA" id="ARBA00004308"/>
    </source>
</evidence>
<dbReference type="PANTHER" id="PTHR11259:SF2">
    <property type="entry name" value="GH16429P"/>
    <property type="match status" value="1"/>
</dbReference>
<keyword evidence="6" id="KW-0472">Membrane</keyword>
<dbReference type="OrthoDB" id="26136at2759"/>
<evidence type="ECO:0000256" key="8">
    <source>
        <dbReference type="RuleBase" id="RU367014"/>
    </source>
</evidence>
<dbReference type="InterPro" id="IPR027417">
    <property type="entry name" value="P-loop_NTPase"/>
</dbReference>
<keyword evidence="5 8" id="KW-0342">GTP-binding</keyword>
<sequence length="441" mass="47812">MAAESEEPIIGSYVVGNFPSQYGYDQPVDLMNGQAASNANASNGRLTVGGGVTSQVDAASAGVGAAMPPIGSASTASIAGAAMAGTTAMPQTPPEEKPRILVMGLRRSGKSSIQKVVFHKMSPNETLFLESTCKIQKDEVSDCSFIQFSVWDVPGHIDYLTDIFDTSDTFASTGAIVFVIDAQDDYMEAIDRLKVLVSGAYNVNPRIKFEVFIHKVDGLTDEQKIEVQCDITQRANDLLIDIGNGNEVINIHYHLTTIYDHSIFEAFSKVVQKLIPHMGAFESLLNIFCNNSGLEKAFLFDVATKIYIATDPSPVDMQVYELCCDMIDLVVDVTTIYSEGQESDELGFSEDTCSSIRLDNSTVLLLRGVDRHLALVCVLREESMDRQGIIEYNFQRVRQGLQRVLTLKQSLSSSIAAASDSQVPGALKSVEASLSNGAALD</sequence>
<dbReference type="CDD" id="cd11385">
    <property type="entry name" value="RagC_like"/>
    <property type="match status" value="1"/>
</dbReference>
<reference evidence="9 10" key="1">
    <citation type="submission" date="2017-06" db="EMBL/GenBank/DDBJ databases">
        <title>A platform for efficient transgenesis in Macrostomum lignano, a flatworm model organism for stem cell research.</title>
        <authorList>
            <person name="Berezikov E."/>
        </authorList>
    </citation>
    <scope>NUCLEOTIDE SEQUENCE [LARGE SCALE GENOMIC DNA]</scope>
    <source>
        <strain evidence="9">DV1</strain>
        <tissue evidence="9">Whole organism</tissue>
    </source>
</reference>
<dbReference type="GO" id="GO:0009267">
    <property type="term" value="P:cellular response to starvation"/>
    <property type="evidence" value="ECO:0007669"/>
    <property type="project" value="TreeGrafter"/>
</dbReference>
<comment type="catalytic activity">
    <reaction evidence="7">
        <text>GTP + H2O = GDP + phosphate + H(+)</text>
        <dbReference type="Rhea" id="RHEA:19669"/>
        <dbReference type="ChEBI" id="CHEBI:15377"/>
        <dbReference type="ChEBI" id="CHEBI:15378"/>
        <dbReference type="ChEBI" id="CHEBI:37565"/>
        <dbReference type="ChEBI" id="CHEBI:43474"/>
        <dbReference type="ChEBI" id="CHEBI:58189"/>
    </reaction>
    <physiologicalReaction direction="left-to-right" evidence="7">
        <dbReference type="Rhea" id="RHEA:19670"/>
    </physiologicalReaction>
</comment>
<dbReference type="PANTHER" id="PTHR11259">
    <property type="entry name" value="RAS-RELATED GTP BINDING RAG/GTR YEAST"/>
    <property type="match status" value="1"/>
</dbReference>
<dbReference type="GO" id="GO:1904263">
    <property type="term" value="P:positive regulation of TORC1 signaling"/>
    <property type="evidence" value="ECO:0007669"/>
    <property type="project" value="TreeGrafter"/>
</dbReference>
<evidence type="ECO:0000313" key="10">
    <source>
        <dbReference type="Proteomes" id="UP000215902"/>
    </source>
</evidence>
<comment type="caution">
    <text evidence="9">The sequence shown here is derived from an EMBL/GenBank/DDBJ whole genome shotgun (WGS) entry which is preliminary data.</text>
</comment>
<accession>A0A267EQ33</accession>
<keyword evidence="10" id="KW-1185">Reference proteome</keyword>
<dbReference type="GO" id="GO:1990131">
    <property type="term" value="C:Gtr1-Gtr2 GTPase complex"/>
    <property type="evidence" value="ECO:0007669"/>
    <property type="project" value="TreeGrafter"/>
</dbReference>